<feature type="binding site" evidence="11">
    <location>
        <position position="40"/>
    </location>
    <ligand>
        <name>NADP(+)</name>
        <dbReference type="ChEBI" id="CHEBI:58349"/>
    </ligand>
</feature>
<dbReference type="PANTHER" id="PTHR21085">
    <property type="entry name" value="CHORISMATE SYNTHASE"/>
    <property type="match status" value="1"/>
</dbReference>
<feature type="binding site" evidence="11">
    <location>
        <begin position="309"/>
        <end position="313"/>
    </location>
    <ligand>
        <name>FMN</name>
        <dbReference type="ChEBI" id="CHEBI:58210"/>
    </ligand>
</feature>
<comment type="catalytic activity">
    <reaction evidence="11 12">
        <text>5-O-(1-carboxyvinyl)-3-phosphoshikimate = chorismate + phosphate</text>
        <dbReference type="Rhea" id="RHEA:21020"/>
        <dbReference type="ChEBI" id="CHEBI:29748"/>
        <dbReference type="ChEBI" id="CHEBI:43474"/>
        <dbReference type="ChEBI" id="CHEBI:57701"/>
        <dbReference type="EC" id="4.2.3.5"/>
    </reaction>
</comment>
<dbReference type="KEGG" id="mas:Mahau_1740"/>
<dbReference type="Pfam" id="PF01264">
    <property type="entry name" value="Chorismate_synt"/>
    <property type="match status" value="1"/>
</dbReference>
<comment type="subunit">
    <text evidence="11">Homotetramer.</text>
</comment>
<dbReference type="InterPro" id="IPR000453">
    <property type="entry name" value="Chorismate_synth"/>
</dbReference>
<keyword evidence="4 11" id="KW-0028">Amino-acid biosynthesis</keyword>
<keyword evidence="9 11" id="KW-0057">Aromatic amino acid biosynthesis</keyword>
<dbReference type="Gene3D" id="3.60.150.10">
    <property type="entry name" value="Chorismate synthase AroC"/>
    <property type="match status" value="1"/>
</dbReference>
<feature type="binding site" evidence="11">
    <location>
        <begin position="129"/>
        <end position="131"/>
    </location>
    <ligand>
        <name>FMN</name>
        <dbReference type="ChEBI" id="CHEBI:58210"/>
    </ligand>
</feature>
<comment type="function">
    <text evidence="11">Catalyzes the anti-1,4-elimination of the C-3 phosphate and the C-6 proR hydrogen from 5-enolpyruvylshikimate-3-phosphate (EPSP) to yield chorismate, which is the branch point compound that serves as the starting substrate for the three terminal pathways of aromatic amino acid biosynthesis. This reaction introduces a second double bond into the aromatic ring system.</text>
</comment>
<dbReference type="GO" id="GO:0004107">
    <property type="term" value="F:chorismate synthase activity"/>
    <property type="evidence" value="ECO:0007669"/>
    <property type="project" value="UniProtKB-UniRule"/>
</dbReference>
<dbReference type="UniPathway" id="UPA00053">
    <property type="reaction ID" value="UER00090"/>
</dbReference>
<feature type="binding site" evidence="11">
    <location>
        <position position="46"/>
    </location>
    <ligand>
        <name>NADP(+)</name>
        <dbReference type="ChEBI" id="CHEBI:58349"/>
    </ligand>
</feature>
<feature type="binding site" evidence="11">
    <location>
        <position position="335"/>
    </location>
    <ligand>
        <name>FMN</name>
        <dbReference type="ChEBI" id="CHEBI:58210"/>
    </ligand>
</feature>
<dbReference type="NCBIfam" id="TIGR00033">
    <property type="entry name" value="aroC"/>
    <property type="match status" value="1"/>
</dbReference>
<dbReference type="PIRSF" id="PIRSF001456">
    <property type="entry name" value="Chorismate_synth"/>
    <property type="match status" value="1"/>
</dbReference>
<evidence type="ECO:0000256" key="6">
    <source>
        <dbReference type="ARBA" id="ARBA00022643"/>
    </source>
</evidence>
<dbReference type="AlphaFoldDB" id="F4A087"/>
<evidence type="ECO:0000256" key="10">
    <source>
        <dbReference type="ARBA" id="ARBA00023239"/>
    </source>
</evidence>
<gene>
    <name evidence="11" type="primary">aroC</name>
    <name evidence="13" type="ordered locus">Mahau_1740</name>
</gene>
<keyword evidence="10 11" id="KW-0456">Lyase</keyword>
<feature type="binding site" evidence="11">
    <location>
        <position position="294"/>
    </location>
    <ligand>
        <name>FMN</name>
        <dbReference type="ChEBI" id="CHEBI:58210"/>
    </ligand>
</feature>
<comment type="cofactor">
    <cofactor evidence="11 12">
        <name>FMNH2</name>
        <dbReference type="ChEBI" id="CHEBI:57618"/>
    </cofactor>
    <text evidence="11 12">Reduced FMN (FMNH(2)).</text>
</comment>
<dbReference type="STRING" id="697281.Mahau_1740"/>
<dbReference type="HAMAP" id="MF_00300">
    <property type="entry name" value="Chorismate_synth"/>
    <property type="match status" value="1"/>
</dbReference>
<dbReference type="PROSITE" id="PS00788">
    <property type="entry name" value="CHORISMATE_SYNTHASE_2"/>
    <property type="match status" value="1"/>
</dbReference>
<dbReference type="eggNOG" id="COG0082">
    <property type="taxonomic scope" value="Bacteria"/>
</dbReference>
<keyword evidence="8 11" id="KW-0521">NADP</keyword>
<dbReference type="GO" id="GO:0008652">
    <property type="term" value="P:amino acid biosynthetic process"/>
    <property type="evidence" value="ECO:0007669"/>
    <property type="project" value="UniProtKB-KW"/>
</dbReference>
<dbReference type="GO" id="GO:0010181">
    <property type="term" value="F:FMN binding"/>
    <property type="evidence" value="ECO:0007669"/>
    <property type="project" value="TreeGrafter"/>
</dbReference>
<dbReference type="InterPro" id="IPR020541">
    <property type="entry name" value="Chorismate_synthase_CS"/>
</dbReference>
<evidence type="ECO:0000256" key="5">
    <source>
        <dbReference type="ARBA" id="ARBA00022630"/>
    </source>
</evidence>
<organism evidence="13 14">
    <name type="scientific">Mahella australiensis (strain DSM 15567 / CIP 107919 / 50-1 BON)</name>
    <dbReference type="NCBI Taxonomy" id="697281"/>
    <lineage>
        <taxon>Bacteria</taxon>
        <taxon>Bacillati</taxon>
        <taxon>Bacillota</taxon>
        <taxon>Clostridia</taxon>
        <taxon>Thermoanaerobacterales</taxon>
        <taxon>Thermoanaerobacterales Family IV. Incertae Sedis</taxon>
        <taxon>Mahella</taxon>
    </lineage>
</organism>
<accession>F4A087</accession>
<reference evidence="14" key="1">
    <citation type="submission" date="2010-11" db="EMBL/GenBank/DDBJ databases">
        <title>The complete genome of Mahella australiensis DSM 15567.</title>
        <authorList>
            <consortium name="US DOE Joint Genome Institute (JGI-PGF)"/>
            <person name="Lucas S."/>
            <person name="Copeland A."/>
            <person name="Lapidus A."/>
            <person name="Bruce D."/>
            <person name="Goodwin L."/>
            <person name="Pitluck S."/>
            <person name="Kyrpides N."/>
            <person name="Mavromatis K."/>
            <person name="Pagani I."/>
            <person name="Ivanova N."/>
            <person name="Teshima H."/>
            <person name="Brettin T."/>
            <person name="Detter J.C."/>
            <person name="Han C."/>
            <person name="Tapia R."/>
            <person name="Land M."/>
            <person name="Hauser L."/>
            <person name="Markowitz V."/>
            <person name="Cheng J.-F."/>
            <person name="Hugenholtz P."/>
            <person name="Woyke T."/>
            <person name="Wu D."/>
            <person name="Spring S."/>
            <person name="Pukall R."/>
            <person name="Steenblock K."/>
            <person name="Schneider S."/>
            <person name="Klenk H.-P."/>
            <person name="Eisen J.A."/>
        </authorList>
    </citation>
    <scope>NUCLEOTIDE SEQUENCE [LARGE SCALE GENOMIC DNA]</scope>
    <source>
        <strain evidence="14">DSM 15567 / CIP 107919 / 50-1 BON</strain>
    </source>
</reference>
<keyword evidence="6 11" id="KW-0288">FMN</keyword>
<evidence type="ECO:0000313" key="13">
    <source>
        <dbReference type="EMBL" id="AEE96921.1"/>
    </source>
</evidence>
<dbReference type="PROSITE" id="PS00787">
    <property type="entry name" value="CHORISMATE_SYNTHASE_1"/>
    <property type="match status" value="1"/>
</dbReference>
<comment type="pathway">
    <text evidence="1 11 12">Metabolic intermediate biosynthesis; chorismate biosynthesis; chorismate from D-erythrose 4-phosphate and phosphoenolpyruvate: step 7/7.</text>
</comment>
<protein>
    <recommendedName>
        <fullName evidence="3 11">Chorismate synthase</fullName>
        <shortName evidence="11">CS</shortName>
        <ecNumber evidence="3 11">4.2.3.5</ecNumber>
    </recommendedName>
    <alternativeName>
        <fullName evidence="11">5-enolpyruvylshikimate-3-phosphate phospholyase</fullName>
    </alternativeName>
</protein>
<dbReference type="Proteomes" id="UP000008457">
    <property type="component" value="Chromosome"/>
</dbReference>
<dbReference type="EC" id="4.2.3.5" evidence="3 11"/>
<evidence type="ECO:0000256" key="4">
    <source>
        <dbReference type="ARBA" id="ARBA00022605"/>
    </source>
</evidence>
<name>F4A087_MAHA5</name>
<evidence type="ECO:0000256" key="12">
    <source>
        <dbReference type="RuleBase" id="RU000605"/>
    </source>
</evidence>
<proteinExistence type="inferred from homology"/>
<sequence length="386" mass="41662">MLRYLTAGESHGFMLSVIIDGMPANVDINTDDINVELQRRQRGYGRGGRMKIESDSVHIDGGILHGKTTGAPIALHICNKDWSHWQDYMDPQAPPPDDKKTVTRPRPGHADLAGAIKYNLQDIRPVLERSSARETAARVAVGAVARQLLKPLGIGICSHVTRIGSVALSEQPHSIDKIAELADASLVRCIDPAVSKAMMAEIDSCRRQGDSLGGVFEVIIYNVPVGLGSHVQWDRRLDGLLAQAFMSIQAIKGIEIGLGFQGAAMPGSTVHDEIYYSSEHGFYRQTNNAGGIEGGISNGQPIVIRAAMKPIPTLYKPLNSVDIKTKEAFSASIERSDICAVPAASIVGEAAAAWTMACAVVEKFGGDSLEELKRNYMGYIKQASEM</sequence>
<evidence type="ECO:0000256" key="9">
    <source>
        <dbReference type="ARBA" id="ARBA00023141"/>
    </source>
</evidence>
<dbReference type="SUPFAM" id="SSF103263">
    <property type="entry name" value="Chorismate synthase, AroC"/>
    <property type="match status" value="1"/>
</dbReference>
<evidence type="ECO:0000256" key="3">
    <source>
        <dbReference type="ARBA" id="ARBA00013036"/>
    </source>
</evidence>
<dbReference type="GO" id="GO:0009073">
    <property type="term" value="P:aromatic amino acid family biosynthetic process"/>
    <property type="evidence" value="ECO:0007669"/>
    <property type="project" value="UniProtKB-KW"/>
</dbReference>
<comment type="similarity">
    <text evidence="2 11 12">Belongs to the chorismate synthase family.</text>
</comment>
<evidence type="ECO:0000256" key="8">
    <source>
        <dbReference type="ARBA" id="ARBA00022857"/>
    </source>
</evidence>
<dbReference type="GO" id="GO:0005829">
    <property type="term" value="C:cytosol"/>
    <property type="evidence" value="ECO:0007669"/>
    <property type="project" value="TreeGrafter"/>
</dbReference>
<evidence type="ECO:0000256" key="2">
    <source>
        <dbReference type="ARBA" id="ARBA00008014"/>
    </source>
</evidence>
<evidence type="ECO:0000256" key="7">
    <source>
        <dbReference type="ARBA" id="ARBA00022827"/>
    </source>
</evidence>
<dbReference type="FunFam" id="3.60.150.10:FF:000002">
    <property type="entry name" value="Chorismate synthase"/>
    <property type="match status" value="1"/>
</dbReference>
<dbReference type="RefSeq" id="WP_013781349.1">
    <property type="nucleotide sequence ID" value="NC_015520.1"/>
</dbReference>
<dbReference type="InterPro" id="IPR035904">
    <property type="entry name" value="Chorismate_synth_AroC_sf"/>
</dbReference>
<reference evidence="13 14" key="2">
    <citation type="journal article" date="2011" name="Stand. Genomic Sci.">
        <title>Complete genome sequence of Mahella australiensis type strain (50-1 BON).</title>
        <authorList>
            <person name="Sikorski J."/>
            <person name="Teshima H."/>
            <person name="Nolan M."/>
            <person name="Lucas S."/>
            <person name="Hammon N."/>
            <person name="Deshpande S."/>
            <person name="Cheng J.F."/>
            <person name="Pitluck S."/>
            <person name="Liolios K."/>
            <person name="Pagani I."/>
            <person name="Ivanova N."/>
            <person name="Huntemann M."/>
            <person name="Mavromatis K."/>
            <person name="Ovchinikova G."/>
            <person name="Pati A."/>
            <person name="Tapia R."/>
            <person name="Han C."/>
            <person name="Goodwin L."/>
            <person name="Chen A."/>
            <person name="Palaniappan K."/>
            <person name="Land M."/>
            <person name="Hauser L."/>
            <person name="Ngatchou-Djao O.D."/>
            <person name="Rohde M."/>
            <person name="Pukall R."/>
            <person name="Spring S."/>
            <person name="Abt B."/>
            <person name="Goker M."/>
            <person name="Detter J.C."/>
            <person name="Woyke T."/>
            <person name="Bristow J."/>
            <person name="Markowitz V."/>
            <person name="Hugenholtz P."/>
            <person name="Eisen J.A."/>
            <person name="Kyrpides N.C."/>
            <person name="Klenk H.P."/>
            <person name="Lapidus A."/>
        </authorList>
    </citation>
    <scope>NUCLEOTIDE SEQUENCE [LARGE SCALE GENOMIC DNA]</scope>
    <source>
        <strain evidence="14">DSM 15567 / CIP 107919 / 50-1 BON</strain>
    </source>
</reference>
<dbReference type="HOGENOM" id="CLU_034547_2_0_9"/>
<dbReference type="GO" id="GO:0009423">
    <property type="term" value="P:chorismate biosynthetic process"/>
    <property type="evidence" value="ECO:0007669"/>
    <property type="project" value="UniProtKB-UniRule"/>
</dbReference>
<evidence type="ECO:0000256" key="1">
    <source>
        <dbReference type="ARBA" id="ARBA00005044"/>
    </source>
</evidence>
<dbReference type="PANTHER" id="PTHR21085:SF0">
    <property type="entry name" value="CHORISMATE SYNTHASE"/>
    <property type="match status" value="1"/>
</dbReference>
<feature type="binding site" evidence="11">
    <location>
        <begin position="249"/>
        <end position="250"/>
    </location>
    <ligand>
        <name>FMN</name>
        <dbReference type="ChEBI" id="CHEBI:58210"/>
    </ligand>
</feature>
<dbReference type="NCBIfam" id="NF003793">
    <property type="entry name" value="PRK05382.1"/>
    <property type="match status" value="1"/>
</dbReference>
<dbReference type="OrthoDB" id="9771806at2"/>
<dbReference type="EMBL" id="CP002360">
    <property type="protein sequence ID" value="AEE96921.1"/>
    <property type="molecule type" value="Genomic_DNA"/>
</dbReference>
<evidence type="ECO:0000313" key="14">
    <source>
        <dbReference type="Proteomes" id="UP000008457"/>
    </source>
</evidence>
<evidence type="ECO:0000256" key="11">
    <source>
        <dbReference type="HAMAP-Rule" id="MF_00300"/>
    </source>
</evidence>
<keyword evidence="14" id="KW-1185">Reference proteome</keyword>
<keyword evidence="7 11" id="KW-0274">FAD</keyword>
<dbReference type="CDD" id="cd07304">
    <property type="entry name" value="Chorismate_synthase"/>
    <property type="match status" value="1"/>
</dbReference>
<keyword evidence="5 11" id="KW-0285">Flavoprotein</keyword>